<name>A0A4Y7KP38_PAPSO</name>
<dbReference type="AlphaFoldDB" id="A0A4Y7KP38"/>
<dbReference type="EMBL" id="CM010722">
    <property type="protein sequence ID" value="RZC74617.1"/>
    <property type="molecule type" value="Genomic_DNA"/>
</dbReference>
<evidence type="ECO:0000313" key="2">
    <source>
        <dbReference type="Proteomes" id="UP000316621"/>
    </source>
</evidence>
<sequence length="63" mass="7313">MEGGLIGVHEEKSATIFNLFTRHATVATNNYMKQLQRINPTSQAGLIRLERWRDEVKQTRNKD</sequence>
<evidence type="ECO:0000313" key="1">
    <source>
        <dbReference type="EMBL" id="RZC74617.1"/>
    </source>
</evidence>
<accession>A0A4Y7KP38</accession>
<reference evidence="1 2" key="1">
    <citation type="journal article" date="2018" name="Science">
        <title>The opium poppy genome and morphinan production.</title>
        <authorList>
            <person name="Guo L."/>
            <person name="Winzer T."/>
            <person name="Yang X."/>
            <person name="Li Y."/>
            <person name="Ning Z."/>
            <person name="He Z."/>
            <person name="Teodor R."/>
            <person name="Lu Y."/>
            <person name="Bowser T.A."/>
            <person name="Graham I.A."/>
            <person name="Ye K."/>
        </authorList>
    </citation>
    <scope>NUCLEOTIDE SEQUENCE [LARGE SCALE GENOMIC DNA]</scope>
    <source>
        <strain evidence="2">cv. HN1</strain>
        <tissue evidence="1">Leaves</tissue>
    </source>
</reference>
<dbReference type="Proteomes" id="UP000316621">
    <property type="component" value="Chromosome 8"/>
</dbReference>
<keyword evidence="2" id="KW-1185">Reference proteome</keyword>
<protein>
    <submittedName>
        <fullName evidence="1">Uncharacterized protein</fullName>
    </submittedName>
</protein>
<gene>
    <name evidence="1" type="ORF">C5167_050095</name>
</gene>
<organism evidence="1 2">
    <name type="scientific">Papaver somniferum</name>
    <name type="common">Opium poppy</name>
    <dbReference type="NCBI Taxonomy" id="3469"/>
    <lineage>
        <taxon>Eukaryota</taxon>
        <taxon>Viridiplantae</taxon>
        <taxon>Streptophyta</taxon>
        <taxon>Embryophyta</taxon>
        <taxon>Tracheophyta</taxon>
        <taxon>Spermatophyta</taxon>
        <taxon>Magnoliopsida</taxon>
        <taxon>Ranunculales</taxon>
        <taxon>Papaveraceae</taxon>
        <taxon>Papaveroideae</taxon>
        <taxon>Papaver</taxon>
    </lineage>
</organism>
<dbReference type="Gramene" id="RZC74617">
    <property type="protein sequence ID" value="RZC74617"/>
    <property type="gene ID" value="C5167_050095"/>
</dbReference>
<proteinExistence type="predicted"/>